<organism evidence="7 8">
    <name type="scientific">Polyrhizophydium stewartii</name>
    <dbReference type="NCBI Taxonomy" id="2732419"/>
    <lineage>
        <taxon>Eukaryota</taxon>
        <taxon>Fungi</taxon>
        <taxon>Fungi incertae sedis</taxon>
        <taxon>Chytridiomycota</taxon>
        <taxon>Chytridiomycota incertae sedis</taxon>
        <taxon>Chytridiomycetes</taxon>
        <taxon>Rhizophydiales</taxon>
        <taxon>Rhizophydiales incertae sedis</taxon>
        <taxon>Polyrhizophydium</taxon>
    </lineage>
</organism>
<dbReference type="Pfam" id="PF01266">
    <property type="entry name" value="DAO"/>
    <property type="match status" value="1"/>
</dbReference>
<dbReference type="Gene3D" id="3.40.50.720">
    <property type="entry name" value="NAD(P)-binding Rossmann-like Domain"/>
    <property type="match status" value="1"/>
</dbReference>
<gene>
    <name evidence="7" type="ORF">HK105_206854</name>
</gene>
<evidence type="ECO:0000256" key="4">
    <source>
        <dbReference type="ARBA" id="ARBA00022827"/>
    </source>
</evidence>
<dbReference type="PANTHER" id="PTHR11530:SF11">
    <property type="entry name" value="D-ASPARTATE OXIDASE"/>
    <property type="match status" value="1"/>
</dbReference>
<dbReference type="PANTHER" id="PTHR11530">
    <property type="entry name" value="D-AMINO ACID OXIDASE"/>
    <property type="match status" value="1"/>
</dbReference>
<comment type="cofactor">
    <cofactor evidence="1">
        <name>FAD</name>
        <dbReference type="ChEBI" id="CHEBI:57692"/>
    </cofactor>
</comment>
<evidence type="ECO:0000256" key="5">
    <source>
        <dbReference type="ARBA" id="ARBA00023002"/>
    </source>
</evidence>
<keyword evidence="3" id="KW-0285">Flavoprotein</keyword>
<evidence type="ECO:0000313" key="8">
    <source>
        <dbReference type="Proteomes" id="UP001527925"/>
    </source>
</evidence>
<dbReference type="Gene3D" id="3.30.9.10">
    <property type="entry name" value="D-Amino Acid Oxidase, subunit A, domain 2"/>
    <property type="match status" value="1"/>
</dbReference>
<dbReference type="InterPro" id="IPR006076">
    <property type="entry name" value="FAD-dep_OxRdtase"/>
</dbReference>
<evidence type="ECO:0000313" key="7">
    <source>
        <dbReference type="EMBL" id="KAL2913694.1"/>
    </source>
</evidence>
<dbReference type="Proteomes" id="UP001527925">
    <property type="component" value="Unassembled WGS sequence"/>
</dbReference>
<keyword evidence="5" id="KW-0560">Oxidoreductase</keyword>
<dbReference type="SUPFAM" id="SSF54373">
    <property type="entry name" value="FAD-linked reductases, C-terminal domain"/>
    <property type="match status" value="1"/>
</dbReference>
<evidence type="ECO:0000259" key="6">
    <source>
        <dbReference type="Pfam" id="PF01266"/>
    </source>
</evidence>
<protein>
    <recommendedName>
        <fullName evidence="6">FAD dependent oxidoreductase domain-containing protein</fullName>
    </recommendedName>
</protein>
<name>A0ABR4N2H0_9FUNG</name>
<evidence type="ECO:0000256" key="3">
    <source>
        <dbReference type="ARBA" id="ARBA00022630"/>
    </source>
</evidence>
<dbReference type="SUPFAM" id="SSF51971">
    <property type="entry name" value="Nucleotide-binding domain"/>
    <property type="match status" value="1"/>
</dbReference>
<dbReference type="InterPro" id="IPR023209">
    <property type="entry name" value="DAO"/>
</dbReference>
<evidence type="ECO:0000256" key="1">
    <source>
        <dbReference type="ARBA" id="ARBA00001974"/>
    </source>
</evidence>
<comment type="similarity">
    <text evidence="2">Belongs to the DAMOX/DASOX family.</text>
</comment>
<comment type="caution">
    <text evidence="7">The sequence shown here is derived from an EMBL/GenBank/DDBJ whole genome shotgun (WGS) entry which is preliminary data.</text>
</comment>
<evidence type="ECO:0000256" key="2">
    <source>
        <dbReference type="ARBA" id="ARBA00006730"/>
    </source>
</evidence>
<accession>A0ABR4N2H0</accession>
<keyword evidence="8" id="KW-1185">Reference proteome</keyword>
<reference evidence="7 8" key="1">
    <citation type="submission" date="2023-09" db="EMBL/GenBank/DDBJ databases">
        <title>Pangenome analysis of Batrachochytrium dendrobatidis and related Chytrids.</title>
        <authorList>
            <person name="Yacoub M.N."/>
            <person name="Stajich J.E."/>
            <person name="James T.Y."/>
        </authorList>
    </citation>
    <scope>NUCLEOTIDE SEQUENCE [LARGE SCALE GENOMIC DNA]</scope>
    <source>
        <strain evidence="7 8">JEL0888</strain>
    </source>
</reference>
<feature type="domain" description="FAD dependent oxidoreductase" evidence="6">
    <location>
        <begin position="12"/>
        <end position="395"/>
    </location>
</feature>
<dbReference type="PIRSF" id="PIRSF000189">
    <property type="entry name" value="D-aa_oxidase"/>
    <property type="match status" value="1"/>
</dbReference>
<proteinExistence type="inferred from homology"/>
<keyword evidence="4" id="KW-0274">FAD</keyword>
<dbReference type="EMBL" id="JADGIZ020000043">
    <property type="protein sequence ID" value="KAL2913694.1"/>
    <property type="molecule type" value="Genomic_DNA"/>
</dbReference>
<sequence>MLPPASRDGRRCVVLGAGVVGLTTALLLQRNGWRVTVVAAATPEAYDEADPAYASPKAGADWTSFAAEDDLRLKEFEVESFKVLEALSRHPAGIVGLMPSRTLMPRQPAGWKRPWFAEHVPGVRASLSPTHTVPAHISVARRMTLTRVCDRVLCTMHISQFRTLAPAEIPAPYTFGYEHTTVSVNVPRYLAHLLAAFRDNGGELDAPRKVAHIDDLIAAFPGVDVFVVCAGLGARTLGGVADETVVPVRGQIAVIKADVAYAACVVESESENVFAMEELTYIIPRNDGTCIIGGTCIRGDSDMAVRPETFGRIVERATALHEDISAWASLHGASEAGIEAGVVRHAVGLRPVRRDGIRIDASAYDAPTRRVVLAHHYGHGGYGFQTSWGSAMAAVKAIESASLQFEVACAYPAA</sequence>